<name>A0A0R2F964_9LACO</name>
<evidence type="ECO:0008006" key="5">
    <source>
        <dbReference type="Google" id="ProtNLM"/>
    </source>
</evidence>
<accession>A0A0R2F964</accession>
<evidence type="ECO:0000313" key="3">
    <source>
        <dbReference type="EMBL" id="KRN21914.1"/>
    </source>
</evidence>
<reference evidence="3 4" key="1">
    <citation type="journal article" date="2015" name="Genome Announc.">
        <title>Expanding the biotechnology potential of lactobacilli through comparative genomics of 213 strains and associated genera.</title>
        <authorList>
            <person name="Sun Z."/>
            <person name="Harris H.M."/>
            <person name="McCann A."/>
            <person name="Guo C."/>
            <person name="Argimon S."/>
            <person name="Zhang W."/>
            <person name="Yang X."/>
            <person name="Jeffery I.B."/>
            <person name="Cooney J.C."/>
            <person name="Kagawa T.F."/>
            <person name="Liu W."/>
            <person name="Song Y."/>
            <person name="Salvetti E."/>
            <person name="Wrobel A."/>
            <person name="Rasinkangas P."/>
            <person name="Parkhill J."/>
            <person name="Rea M.C."/>
            <person name="O'Sullivan O."/>
            <person name="Ritari J."/>
            <person name="Douillard F.P."/>
            <person name="Paul Ross R."/>
            <person name="Yang R."/>
            <person name="Briner A.E."/>
            <person name="Felis G.E."/>
            <person name="de Vos W.M."/>
            <person name="Barrangou R."/>
            <person name="Klaenhammer T.R."/>
            <person name="Caufield P.W."/>
            <person name="Cui Y."/>
            <person name="Zhang H."/>
            <person name="O'Toole P.W."/>
        </authorList>
    </citation>
    <scope>NUCLEOTIDE SEQUENCE [LARGE SCALE GENOMIC DNA]</scope>
    <source>
        <strain evidence="3 4">DSM 22697</strain>
    </source>
</reference>
<dbReference type="AlphaFoldDB" id="A0A0R2F964"/>
<feature type="compositionally biased region" description="Basic residues" evidence="2">
    <location>
        <begin position="14"/>
        <end position="28"/>
    </location>
</feature>
<protein>
    <recommendedName>
        <fullName evidence="5">Transposase</fullName>
    </recommendedName>
</protein>
<sequence length="84" mass="9883">MRIVQKQGVAGLRPKPKGRHTTSKRKNKKNGEKIFKTIEPTKEEQYQQEIMELKRKLHEAEMNRDILKVLATMTENSQTHSPRK</sequence>
<proteinExistence type="predicted"/>
<keyword evidence="1" id="KW-0175">Coiled coil</keyword>
<evidence type="ECO:0000313" key="4">
    <source>
        <dbReference type="Proteomes" id="UP000050865"/>
    </source>
</evidence>
<dbReference type="PATRIC" id="fig|1423730.4.peg.2055"/>
<comment type="caution">
    <text evidence="3">The sequence shown here is derived from an EMBL/GenBank/DDBJ whole genome shotgun (WGS) entry which is preliminary data.</text>
</comment>
<dbReference type="Proteomes" id="UP000050865">
    <property type="component" value="Unassembled WGS sequence"/>
</dbReference>
<feature type="region of interest" description="Disordered" evidence="2">
    <location>
        <begin position="1"/>
        <end position="35"/>
    </location>
</feature>
<gene>
    <name evidence="3" type="ORF">FC75_GL001976</name>
</gene>
<keyword evidence="4" id="KW-1185">Reference proteome</keyword>
<organism evidence="3 4">
    <name type="scientific">Lacticaseibacillus camelliae DSM 22697 = JCM 13995</name>
    <dbReference type="NCBI Taxonomy" id="1423730"/>
    <lineage>
        <taxon>Bacteria</taxon>
        <taxon>Bacillati</taxon>
        <taxon>Bacillota</taxon>
        <taxon>Bacilli</taxon>
        <taxon>Lactobacillales</taxon>
        <taxon>Lactobacillaceae</taxon>
        <taxon>Lacticaseibacillus</taxon>
    </lineage>
</organism>
<dbReference type="EMBL" id="AYZJ01000038">
    <property type="protein sequence ID" value="KRN21914.1"/>
    <property type="molecule type" value="Genomic_DNA"/>
</dbReference>
<feature type="coiled-coil region" evidence="1">
    <location>
        <begin position="43"/>
        <end position="70"/>
    </location>
</feature>
<dbReference type="STRING" id="1423730.FC75_GL001976"/>
<evidence type="ECO:0000256" key="2">
    <source>
        <dbReference type="SAM" id="MobiDB-lite"/>
    </source>
</evidence>
<evidence type="ECO:0000256" key="1">
    <source>
        <dbReference type="SAM" id="Coils"/>
    </source>
</evidence>